<dbReference type="EMBL" id="CAMPGE010006617">
    <property type="protein sequence ID" value="CAI2365487.1"/>
    <property type="molecule type" value="Genomic_DNA"/>
</dbReference>
<evidence type="ECO:0000313" key="3">
    <source>
        <dbReference type="Proteomes" id="UP001295684"/>
    </source>
</evidence>
<feature type="region of interest" description="Disordered" evidence="1">
    <location>
        <begin position="24"/>
        <end position="66"/>
    </location>
</feature>
<feature type="compositionally biased region" description="Basic and acidic residues" evidence="1">
    <location>
        <begin position="34"/>
        <end position="45"/>
    </location>
</feature>
<protein>
    <submittedName>
        <fullName evidence="2">Uncharacterized protein</fullName>
    </submittedName>
</protein>
<organism evidence="2 3">
    <name type="scientific">Euplotes crassus</name>
    <dbReference type="NCBI Taxonomy" id="5936"/>
    <lineage>
        <taxon>Eukaryota</taxon>
        <taxon>Sar</taxon>
        <taxon>Alveolata</taxon>
        <taxon>Ciliophora</taxon>
        <taxon>Intramacronucleata</taxon>
        <taxon>Spirotrichea</taxon>
        <taxon>Hypotrichia</taxon>
        <taxon>Euplotida</taxon>
        <taxon>Euplotidae</taxon>
        <taxon>Moneuplotes</taxon>
    </lineage>
</organism>
<dbReference type="AlphaFoldDB" id="A0AAD1UHN3"/>
<sequence>MKARLTNYNKSVWKGKDSEAVGYYGLSSKKKSSLKKETTKSEKSTKAPAKTKRKKTQMEAERIQANPKIMNQVMEMLLKTDSKEKNQKKTQEEEVKAEQTKQQEVERKEIDLCTQPEGYEDLILERKVTNLNILNEKQELRRIKTEYDEEKISIQREASSKIDELERQKGVSFQSKVMKKFQLEDKEGDFGFNDKTIPSTYTLSRWEKKNIVENTIKSLEPEAPTDFYDLKFDSQGVYSWSCQANLQSELEKVKSDLGDRDYNRLRELFEYYAAVINPLQMGKIESYQFHLFLKDHDLYTEQMDRTQATLKLKKAASNSAPSDSNGASNSKSANFEGFCQILYDLALAKYPWEKNKSLAFRQYVKHSVFSKKFTEKEKKFEKVLDELYSPGVQDYLADKKKMVYYVELFENNCKEIHADGKTVKVIDIIQANKLSIDLGIIPDVISKLNFVKLFKFCQPSENSLSSRAKYREYLLEEEFKHLIAAIGIFVFNQDAELKNKYHESKKHSSSKLKSEQKAAAVMKQYTKER</sequence>
<evidence type="ECO:0000256" key="1">
    <source>
        <dbReference type="SAM" id="MobiDB-lite"/>
    </source>
</evidence>
<feature type="region of interest" description="Disordered" evidence="1">
    <location>
        <begin position="83"/>
        <end position="105"/>
    </location>
</feature>
<proteinExistence type="predicted"/>
<dbReference type="Proteomes" id="UP001295684">
    <property type="component" value="Unassembled WGS sequence"/>
</dbReference>
<evidence type="ECO:0000313" key="2">
    <source>
        <dbReference type="EMBL" id="CAI2365487.1"/>
    </source>
</evidence>
<comment type="caution">
    <text evidence="2">The sequence shown here is derived from an EMBL/GenBank/DDBJ whole genome shotgun (WGS) entry which is preliminary data.</text>
</comment>
<gene>
    <name evidence="2" type="ORF">ECRASSUSDP1_LOCUS6815</name>
</gene>
<name>A0AAD1UHN3_EUPCR</name>
<keyword evidence="3" id="KW-1185">Reference proteome</keyword>
<reference evidence="2" key="1">
    <citation type="submission" date="2023-07" db="EMBL/GenBank/DDBJ databases">
        <authorList>
            <consortium name="AG Swart"/>
            <person name="Singh M."/>
            <person name="Singh A."/>
            <person name="Seah K."/>
            <person name="Emmerich C."/>
        </authorList>
    </citation>
    <scope>NUCLEOTIDE SEQUENCE</scope>
    <source>
        <strain evidence="2">DP1</strain>
    </source>
</reference>
<accession>A0AAD1UHN3</accession>
<feature type="region of interest" description="Disordered" evidence="1">
    <location>
        <begin position="502"/>
        <end position="529"/>
    </location>
</feature>